<dbReference type="Gene3D" id="3.90.550.10">
    <property type="entry name" value="Spore Coat Polysaccharide Biosynthesis Protein SpsA, Chain A"/>
    <property type="match status" value="1"/>
</dbReference>
<sequence length="748" mass="85369">MLKRIQTSTVVKIKLLGITVYKRTVKPQGQYILKKLLVINKNHINKTIRLFGIKIYSKKLSINRNNINNQNVNNKLWFIPTIPTDHDWNSIQSAKYTLTTRCVVILPVYKGLDETLCSVFHALKSRADNPYSLLVINDAGPDEKLNTKLQQLSELGLFDYYVNETNLGFVKTVNYAIEKLSHNLDVILLNSDAFVFNGWFERMIRHADQDESIATITPMSNNATICSYPYICQDNSVRLEVSPSQLDTLASNINKGLFIEAPTGVGFCFYIRRKIIEQIGLLDDIYFKVGYGEENDFCMRAMHAGYKNIIIGDVFVYHVGSVSFSAIKVENMRRGANSLKLKHPNYNDLVHNFINVDPVLILRRNLDLVRLKLAVQKQKCIVFVSHIWGGGINTYLEQIINKYTNDNVNCILLTVHDNNLYSICGYKYENLNLYNLKNISLSGDLSFLSLFFKVIKPDLVHINSFAGLDWYHHQKLLAFFSSSNLNYKFIIHDYGCMSSDYKLLSPEYIYEKIPSLDKRNLWSNIKPAASNFDINISDAYERKEAYSRFFQNCSSIEAPSNRTRDIILNDFPDLNITVIPHDDVMKNILPAQRNRDGSKIKIASIGALSIEKGAQVLSSLAIDSQNRDLNISYFLIGFTNLKKVMRDNGVIITGQYKNEIECIDKLKEISPDLIMLPSIWEETFSYTLSIALALKIPTIIFDIGAQSERTGNIDWVVRLPSSLMNNPRAISDLIVNLDIDDLWKKAAK</sequence>
<evidence type="ECO:0000259" key="4">
    <source>
        <dbReference type="Pfam" id="PF00535"/>
    </source>
</evidence>
<dbReference type="Gene3D" id="3.40.50.2000">
    <property type="entry name" value="Glycogen Phosphorylase B"/>
    <property type="match status" value="1"/>
</dbReference>
<name>A0A2N9XWY6_9NEIS</name>
<dbReference type="Pfam" id="PF00535">
    <property type="entry name" value="Glycos_transf_2"/>
    <property type="match status" value="1"/>
</dbReference>
<evidence type="ECO:0000256" key="2">
    <source>
        <dbReference type="ARBA" id="ARBA00022676"/>
    </source>
</evidence>
<keyword evidence="2" id="KW-0328">Glycosyltransferase</keyword>
<dbReference type="AlphaFoldDB" id="A0A2N9XWY6"/>
<dbReference type="SUPFAM" id="SSF53756">
    <property type="entry name" value="UDP-Glycosyltransferase/glycogen phosphorylase"/>
    <property type="match status" value="1"/>
</dbReference>
<reference evidence="5 6" key="1">
    <citation type="journal article" date="2017" name="MBio">
        <title>Type VI secretion-mediated competition in the bee gut microbiome.</title>
        <authorList>
            <person name="Steele M.I."/>
            <person name="Kwong W.K."/>
            <person name="Powell J.E."/>
            <person name="Whiteley M."/>
            <person name="Moran N.A."/>
        </authorList>
    </citation>
    <scope>NUCLEOTIDE SEQUENCE [LARGE SCALE GENOMIC DNA]</scope>
    <source>
        <strain evidence="5 6">Occ4-2</strain>
    </source>
</reference>
<dbReference type="EMBL" id="MEIQ01000001">
    <property type="protein sequence ID" value="PIT54389.1"/>
    <property type="molecule type" value="Genomic_DNA"/>
</dbReference>
<dbReference type="Proteomes" id="UP000231484">
    <property type="component" value="Unassembled WGS sequence"/>
</dbReference>
<evidence type="ECO:0000313" key="6">
    <source>
        <dbReference type="Proteomes" id="UP000231484"/>
    </source>
</evidence>
<feature type="domain" description="Glycosyltransferase 2-like" evidence="4">
    <location>
        <begin position="104"/>
        <end position="279"/>
    </location>
</feature>
<dbReference type="SUPFAM" id="SSF53448">
    <property type="entry name" value="Nucleotide-diphospho-sugar transferases"/>
    <property type="match status" value="1"/>
</dbReference>
<dbReference type="InterPro" id="IPR001173">
    <property type="entry name" value="Glyco_trans_2-like"/>
</dbReference>
<comment type="caution">
    <text evidence="5">The sequence shown here is derived from an EMBL/GenBank/DDBJ whole genome shotgun (WGS) entry which is preliminary data.</text>
</comment>
<proteinExistence type="inferred from homology"/>
<evidence type="ECO:0000256" key="1">
    <source>
        <dbReference type="ARBA" id="ARBA00006739"/>
    </source>
</evidence>
<comment type="similarity">
    <text evidence="1">Belongs to the glycosyltransferase 2 family.</text>
</comment>
<evidence type="ECO:0000313" key="5">
    <source>
        <dbReference type="EMBL" id="PIT54389.1"/>
    </source>
</evidence>
<keyword evidence="3" id="KW-0808">Transferase</keyword>
<dbReference type="InterPro" id="IPR029044">
    <property type="entry name" value="Nucleotide-diphossugar_trans"/>
</dbReference>
<protein>
    <recommendedName>
        <fullName evidence="4">Glycosyltransferase 2-like domain-containing protein</fullName>
    </recommendedName>
</protein>
<dbReference type="GO" id="GO:0016757">
    <property type="term" value="F:glycosyltransferase activity"/>
    <property type="evidence" value="ECO:0007669"/>
    <property type="project" value="UniProtKB-KW"/>
</dbReference>
<organism evidence="5 6">
    <name type="scientific">Snodgrassella alvi</name>
    <dbReference type="NCBI Taxonomy" id="1196083"/>
    <lineage>
        <taxon>Bacteria</taxon>
        <taxon>Pseudomonadati</taxon>
        <taxon>Pseudomonadota</taxon>
        <taxon>Betaproteobacteria</taxon>
        <taxon>Neisseriales</taxon>
        <taxon>Neisseriaceae</taxon>
        <taxon>Snodgrassella</taxon>
    </lineage>
</organism>
<gene>
    <name evidence="5" type="ORF">BHC48_00120</name>
</gene>
<accession>A0A2N9XWY6</accession>
<evidence type="ECO:0000256" key="3">
    <source>
        <dbReference type="ARBA" id="ARBA00022679"/>
    </source>
</evidence>
<dbReference type="PANTHER" id="PTHR43179">
    <property type="entry name" value="RHAMNOSYLTRANSFERASE WBBL"/>
    <property type="match status" value="1"/>
</dbReference>
<dbReference type="PANTHER" id="PTHR43179:SF12">
    <property type="entry name" value="GALACTOFURANOSYLTRANSFERASE GLFT2"/>
    <property type="match status" value="1"/>
</dbReference>